<evidence type="ECO:0000313" key="2">
    <source>
        <dbReference type="EMBL" id="CDO59749.1"/>
    </source>
</evidence>
<keyword evidence="1" id="KW-0812">Transmembrane</keyword>
<dbReference type="AlphaFoldDB" id="X5MFE0"/>
<protein>
    <submittedName>
        <fullName evidence="2">Uncharacterized protein</fullName>
    </submittedName>
</protein>
<evidence type="ECO:0000256" key="1">
    <source>
        <dbReference type="SAM" id="Phobius"/>
    </source>
</evidence>
<accession>X5MFE0</accession>
<name>X5MFE0_9HYPH</name>
<sequence>MEPSAEQKLVRFMLSHMLAGLAAGLVFGGALIATNTANLRTLLFASPEGWLFAILFFMGLSVTFGSLAMGVAIMLSGKRD</sequence>
<reference evidence="2 3" key="1">
    <citation type="journal article" date="2014" name="Front. Genet.">
        <title>Genome and metabolic network of "Candidatus Phaeomarinobacter ectocarpi" Ec32, a new candidate genus of Alphaproteobacteria frequently associated with brown algae.</title>
        <authorList>
            <person name="Dittami S.M."/>
            <person name="Barbeyron T."/>
            <person name="Boyen C."/>
            <person name="Cambefort J."/>
            <person name="Collet G."/>
            <person name="Delage L."/>
            <person name="Gobet A."/>
            <person name="Groisillier A."/>
            <person name="Leblanc C."/>
            <person name="Michel G."/>
            <person name="Scornet D."/>
            <person name="Siegel A."/>
            <person name="Tapia J.E."/>
            <person name="Tonon T."/>
        </authorList>
    </citation>
    <scope>NUCLEOTIDE SEQUENCE [LARGE SCALE GENOMIC DNA]</scope>
    <source>
        <strain evidence="2 3">Ec32</strain>
    </source>
</reference>
<dbReference type="KEGG" id="pect:BN1012_Phect1535"/>
<gene>
    <name evidence="2" type="ORF">BN1012_Phect1535</name>
</gene>
<feature type="transmembrane region" description="Helical" evidence="1">
    <location>
        <begin position="12"/>
        <end position="32"/>
    </location>
</feature>
<evidence type="ECO:0000313" key="3">
    <source>
        <dbReference type="Proteomes" id="UP000032160"/>
    </source>
</evidence>
<dbReference type="HOGENOM" id="CLU_155158_2_0_5"/>
<dbReference type="EMBL" id="HG966617">
    <property type="protein sequence ID" value="CDO59749.1"/>
    <property type="molecule type" value="Genomic_DNA"/>
</dbReference>
<organism evidence="2 3">
    <name type="scientific">Candidatus Phaeomarinibacter ectocarpi</name>
    <dbReference type="NCBI Taxonomy" id="1458461"/>
    <lineage>
        <taxon>Bacteria</taxon>
        <taxon>Pseudomonadati</taxon>
        <taxon>Pseudomonadota</taxon>
        <taxon>Alphaproteobacteria</taxon>
        <taxon>Hyphomicrobiales</taxon>
        <taxon>Parvibaculaceae</taxon>
        <taxon>Candidatus Phaeomarinibacter</taxon>
    </lineage>
</organism>
<keyword evidence="1" id="KW-1133">Transmembrane helix</keyword>
<proteinExistence type="predicted"/>
<keyword evidence="1" id="KW-0472">Membrane</keyword>
<keyword evidence="3" id="KW-1185">Reference proteome</keyword>
<feature type="transmembrane region" description="Helical" evidence="1">
    <location>
        <begin position="52"/>
        <end position="75"/>
    </location>
</feature>
<dbReference type="Proteomes" id="UP000032160">
    <property type="component" value="Chromosome I"/>
</dbReference>